<dbReference type="AlphaFoldDB" id="A0A9Q1FDY3"/>
<evidence type="ECO:0000313" key="3">
    <source>
        <dbReference type="Proteomes" id="UP001152622"/>
    </source>
</evidence>
<sequence>MVAKDSSETPEKLHVISNKLQVLLRQVAEDQKVIQERLAQEGETAAAGEPAVNRRPDRRDPSPPPLFLRPGAACGLPSPPPPPAAAHAGLPGPTLGGGKQLRPVQ</sequence>
<reference evidence="2" key="1">
    <citation type="journal article" date="2023" name="Science">
        <title>Genome structures resolve the early diversification of teleost fishes.</title>
        <authorList>
            <person name="Parey E."/>
            <person name="Louis A."/>
            <person name="Montfort J."/>
            <person name="Bouchez O."/>
            <person name="Roques C."/>
            <person name="Iampietro C."/>
            <person name="Lluch J."/>
            <person name="Castinel A."/>
            <person name="Donnadieu C."/>
            <person name="Desvignes T."/>
            <person name="Floi Bucao C."/>
            <person name="Jouanno E."/>
            <person name="Wen M."/>
            <person name="Mejri S."/>
            <person name="Dirks R."/>
            <person name="Jansen H."/>
            <person name="Henkel C."/>
            <person name="Chen W.J."/>
            <person name="Zahm M."/>
            <person name="Cabau C."/>
            <person name="Klopp C."/>
            <person name="Thompson A.W."/>
            <person name="Robinson-Rechavi M."/>
            <person name="Braasch I."/>
            <person name="Lecointre G."/>
            <person name="Bobe J."/>
            <person name="Postlethwait J.H."/>
            <person name="Berthelot C."/>
            <person name="Roest Crollius H."/>
            <person name="Guiguen Y."/>
        </authorList>
    </citation>
    <scope>NUCLEOTIDE SEQUENCE</scope>
    <source>
        <strain evidence="2">WJC10195</strain>
    </source>
</reference>
<gene>
    <name evidence="2" type="ORF">SKAU_G00192300</name>
</gene>
<dbReference type="OrthoDB" id="18853at2759"/>
<dbReference type="EMBL" id="JAINUF010000006">
    <property type="protein sequence ID" value="KAJ8356436.1"/>
    <property type="molecule type" value="Genomic_DNA"/>
</dbReference>
<accession>A0A9Q1FDY3</accession>
<evidence type="ECO:0000256" key="1">
    <source>
        <dbReference type="SAM" id="MobiDB-lite"/>
    </source>
</evidence>
<name>A0A9Q1FDY3_SYNKA</name>
<dbReference type="Proteomes" id="UP001152622">
    <property type="component" value="Chromosome 6"/>
</dbReference>
<feature type="region of interest" description="Disordered" evidence="1">
    <location>
        <begin position="38"/>
        <end position="105"/>
    </location>
</feature>
<protein>
    <submittedName>
        <fullName evidence="2">Uncharacterized protein</fullName>
    </submittedName>
</protein>
<feature type="compositionally biased region" description="Basic and acidic residues" evidence="1">
    <location>
        <begin position="52"/>
        <end position="61"/>
    </location>
</feature>
<evidence type="ECO:0000313" key="2">
    <source>
        <dbReference type="EMBL" id="KAJ8356436.1"/>
    </source>
</evidence>
<keyword evidence="3" id="KW-1185">Reference proteome</keyword>
<comment type="caution">
    <text evidence="2">The sequence shown here is derived from an EMBL/GenBank/DDBJ whole genome shotgun (WGS) entry which is preliminary data.</text>
</comment>
<organism evidence="2 3">
    <name type="scientific">Synaphobranchus kaupii</name>
    <name type="common">Kaup's arrowtooth eel</name>
    <dbReference type="NCBI Taxonomy" id="118154"/>
    <lineage>
        <taxon>Eukaryota</taxon>
        <taxon>Metazoa</taxon>
        <taxon>Chordata</taxon>
        <taxon>Craniata</taxon>
        <taxon>Vertebrata</taxon>
        <taxon>Euteleostomi</taxon>
        <taxon>Actinopterygii</taxon>
        <taxon>Neopterygii</taxon>
        <taxon>Teleostei</taxon>
        <taxon>Anguilliformes</taxon>
        <taxon>Synaphobranchidae</taxon>
        <taxon>Synaphobranchus</taxon>
    </lineage>
</organism>
<proteinExistence type="predicted"/>